<dbReference type="STRING" id="1432562.WN59_09540"/>
<feature type="chain" id="PRO_5038980108" description="Bacterial Ig domain-containing protein" evidence="1">
    <location>
        <begin position="31"/>
        <end position="143"/>
    </location>
</feature>
<keyword evidence="1" id="KW-0732">Signal</keyword>
<keyword evidence="3" id="KW-1185">Reference proteome</keyword>
<evidence type="ECO:0000313" key="3">
    <source>
        <dbReference type="Proteomes" id="UP000034287"/>
    </source>
</evidence>
<name>A0A0M2SLX5_9STAP</name>
<comment type="caution">
    <text evidence="2">The sequence shown here is derived from an EMBL/GenBank/DDBJ whole genome shotgun (WGS) entry which is preliminary data.</text>
</comment>
<evidence type="ECO:0000256" key="1">
    <source>
        <dbReference type="SAM" id="SignalP"/>
    </source>
</evidence>
<protein>
    <recommendedName>
        <fullName evidence="4">Bacterial Ig domain-containing protein</fullName>
    </recommendedName>
</protein>
<feature type="signal peptide" evidence="1">
    <location>
        <begin position="1"/>
        <end position="30"/>
    </location>
</feature>
<dbReference type="Gene3D" id="2.60.40.10">
    <property type="entry name" value="Immunoglobulins"/>
    <property type="match status" value="1"/>
</dbReference>
<dbReference type="InterPro" id="IPR013783">
    <property type="entry name" value="Ig-like_fold"/>
</dbReference>
<reference evidence="2 3" key="1">
    <citation type="submission" date="2015-04" db="EMBL/GenBank/DDBJ databases">
        <title>Taxonomic description and genome sequence of Salinicoccus sediminis sp. nov., a novel hyper halotolerant bacterium isolated from marine sediment.</title>
        <authorList>
            <person name="Mathan Kumar R."/>
            <person name="Kaur G."/>
            <person name="Kumar N."/>
            <person name="Kumar A."/>
            <person name="Singh N.K."/>
            <person name="Kaur N."/>
            <person name="Mayilraj S."/>
        </authorList>
    </citation>
    <scope>NUCLEOTIDE SEQUENCE [LARGE SCALE GENOMIC DNA]</scope>
    <source>
        <strain evidence="2 3">SV-16</strain>
    </source>
</reference>
<gene>
    <name evidence="2" type="ORF">WN59_09540</name>
</gene>
<organism evidence="2 3">
    <name type="scientific">Salinicoccus sediminis</name>
    <dbReference type="NCBI Taxonomy" id="1432562"/>
    <lineage>
        <taxon>Bacteria</taxon>
        <taxon>Bacillati</taxon>
        <taxon>Bacillota</taxon>
        <taxon>Bacilli</taxon>
        <taxon>Bacillales</taxon>
        <taxon>Staphylococcaceae</taxon>
        <taxon>Salinicoccus</taxon>
    </lineage>
</organism>
<proteinExistence type="predicted"/>
<sequence>MDQNNAEKTGVVNFIMVAAGILFAAASALAGTNVVQADEAESVQENAAESVTETLAQETQSIYIDANVQSDYEALETKVTGETVPKAEVTVVYPGKKEFTAKADEKGQFTLDGLPELEDGDEVQVASEKDGQKYEIFFNYKNS</sequence>
<dbReference type="EMBL" id="LAYZ01000024">
    <property type="protein sequence ID" value="KKK33847.1"/>
    <property type="molecule type" value="Genomic_DNA"/>
</dbReference>
<dbReference type="AlphaFoldDB" id="A0A0M2SLX5"/>
<evidence type="ECO:0008006" key="4">
    <source>
        <dbReference type="Google" id="ProtNLM"/>
    </source>
</evidence>
<accession>A0A0M2SLX5</accession>
<dbReference type="PATRIC" id="fig|1432562.3.peg.1888"/>
<evidence type="ECO:0000313" key="2">
    <source>
        <dbReference type="EMBL" id="KKK33847.1"/>
    </source>
</evidence>
<dbReference type="Proteomes" id="UP000034287">
    <property type="component" value="Unassembled WGS sequence"/>
</dbReference>